<sequence>MSSESDNILSLAGLGRPFRLGMLYDCTKDQLIPGRTLWDISTLEKRVVQPNNSSDFKVITSDSLEDKASALNVNGNLKLSLLSGMLEVSGSGKYLSNEKSSNKHERVTVQYKCTTRSEQMTMDQLGPGKVQYPNVIKEETATHVVTEILYGAHAFFVFERDCSSSSHDEDIHGAMKVLLSKIPNMSVGLNLKGALSDKEINEVENFKCIFIGDFLLLENPCTYKDAVRVYKELPALLGDDKQNAIPIKVTLYPLTRLDSKASKLVREISESLTSKTEEIFEGLQELTLRCNDLVNSSVAKANKPMQKEIAKFKSQITIYKRELQKQLSVLLPRIRGGGVEESLLADLLNKNETSPFNYCELEAWVQDKENQVKILSDYNKLLAEIKLASDLGYLKSLIMNPENNNKYILCLRLLLPKSNFHLSKLETFNRNEYDYASDHTTTERNLEDNIASRNDQHQKISMMEQAILFKDYFVSNRESNETVFVVAMDCSDTLDYQANIECYRCGRLLNKDYLLPSAPGKPQVEQSTHNTATIHWTSPKFGASTVQKYEILCQRQTNRDNRPVSFTTGPDTLSFTVPELDVNSVYQVSVRSWCEVGVGPTSETNMVSIRPTNLP</sequence>
<dbReference type="PANTHER" id="PTHR31594:SF16">
    <property type="entry name" value="SI:CH211-281L24.3"/>
    <property type="match status" value="1"/>
</dbReference>
<dbReference type="InterPro" id="IPR013783">
    <property type="entry name" value="Ig-like_fold"/>
</dbReference>
<organism evidence="2 3">
    <name type="scientific">Cherax quadricarinatus</name>
    <name type="common">Australian red claw crayfish</name>
    <dbReference type="NCBI Taxonomy" id="27406"/>
    <lineage>
        <taxon>Eukaryota</taxon>
        <taxon>Metazoa</taxon>
        <taxon>Ecdysozoa</taxon>
        <taxon>Arthropoda</taxon>
        <taxon>Crustacea</taxon>
        <taxon>Multicrustacea</taxon>
        <taxon>Malacostraca</taxon>
        <taxon>Eumalacostraca</taxon>
        <taxon>Eucarida</taxon>
        <taxon>Decapoda</taxon>
        <taxon>Pleocyemata</taxon>
        <taxon>Astacidea</taxon>
        <taxon>Parastacoidea</taxon>
        <taxon>Parastacidae</taxon>
        <taxon>Cherax</taxon>
    </lineage>
</organism>
<dbReference type="SMART" id="SM00060">
    <property type="entry name" value="FN3"/>
    <property type="match status" value="1"/>
</dbReference>
<dbReference type="SUPFAM" id="SSF49265">
    <property type="entry name" value="Fibronectin type III"/>
    <property type="match status" value="1"/>
</dbReference>
<evidence type="ECO:0000313" key="2">
    <source>
        <dbReference type="EMBL" id="KAK8745270.1"/>
    </source>
</evidence>
<keyword evidence="3" id="KW-1185">Reference proteome</keyword>
<dbReference type="PANTHER" id="PTHR31594">
    <property type="entry name" value="AIG1-TYPE G DOMAIN-CONTAINING PROTEIN"/>
    <property type="match status" value="1"/>
</dbReference>
<dbReference type="Pfam" id="PF00041">
    <property type="entry name" value="fn3"/>
    <property type="match status" value="1"/>
</dbReference>
<feature type="non-terminal residue" evidence="2">
    <location>
        <position position="615"/>
    </location>
</feature>
<dbReference type="AlphaFoldDB" id="A0AAW0Y063"/>
<dbReference type="InterPro" id="IPR052090">
    <property type="entry name" value="Cytolytic_pore-forming_toxin"/>
</dbReference>
<feature type="domain" description="Fibronectin type-III" evidence="1">
    <location>
        <begin position="518"/>
        <end position="612"/>
    </location>
</feature>
<proteinExistence type="predicted"/>
<dbReference type="InterPro" id="IPR048997">
    <property type="entry name" value="Stonustoxin-like_helical"/>
</dbReference>
<dbReference type="Proteomes" id="UP001445076">
    <property type="component" value="Unassembled WGS sequence"/>
</dbReference>
<protein>
    <recommendedName>
        <fullName evidence="1">Fibronectin type-III domain-containing protein</fullName>
    </recommendedName>
</protein>
<dbReference type="InterPro" id="IPR003961">
    <property type="entry name" value="FN3_dom"/>
</dbReference>
<evidence type="ECO:0000313" key="3">
    <source>
        <dbReference type="Proteomes" id="UP001445076"/>
    </source>
</evidence>
<dbReference type="InterPro" id="IPR036116">
    <property type="entry name" value="FN3_sf"/>
</dbReference>
<name>A0AAW0Y063_CHEQU</name>
<accession>A0AAW0Y063</accession>
<dbReference type="CDD" id="cd00063">
    <property type="entry name" value="FN3"/>
    <property type="match status" value="1"/>
</dbReference>
<reference evidence="2 3" key="1">
    <citation type="journal article" date="2024" name="BMC Genomics">
        <title>Genome assembly of redclaw crayfish (Cherax quadricarinatus) provides insights into its immune adaptation and hypoxia tolerance.</title>
        <authorList>
            <person name="Liu Z."/>
            <person name="Zheng J."/>
            <person name="Li H."/>
            <person name="Fang K."/>
            <person name="Wang S."/>
            <person name="He J."/>
            <person name="Zhou D."/>
            <person name="Weng S."/>
            <person name="Chi M."/>
            <person name="Gu Z."/>
            <person name="He J."/>
            <person name="Li F."/>
            <person name="Wang M."/>
        </authorList>
    </citation>
    <scope>NUCLEOTIDE SEQUENCE [LARGE SCALE GENOMIC DNA]</scope>
    <source>
        <strain evidence="2">ZL_2023a</strain>
    </source>
</reference>
<dbReference type="EMBL" id="JARKIK010000019">
    <property type="protein sequence ID" value="KAK8745270.1"/>
    <property type="molecule type" value="Genomic_DNA"/>
</dbReference>
<dbReference type="Pfam" id="PF21109">
    <property type="entry name" value="Stonustoxin_helical"/>
    <property type="match status" value="1"/>
</dbReference>
<evidence type="ECO:0000259" key="1">
    <source>
        <dbReference type="PROSITE" id="PS50853"/>
    </source>
</evidence>
<dbReference type="PROSITE" id="PS50853">
    <property type="entry name" value="FN3"/>
    <property type="match status" value="1"/>
</dbReference>
<dbReference type="Gene3D" id="2.60.40.10">
    <property type="entry name" value="Immunoglobulins"/>
    <property type="match status" value="1"/>
</dbReference>
<comment type="caution">
    <text evidence="2">The sequence shown here is derived from an EMBL/GenBank/DDBJ whole genome shotgun (WGS) entry which is preliminary data.</text>
</comment>
<gene>
    <name evidence="2" type="ORF">OTU49_000101</name>
</gene>